<evidence type="ECO:0000313" key="1">
    <source>
        <dbReference type="EMBL" id="MBE9399130.1"/>
    </source>
</evidence>
<protein>
    <submittedName>
        <fullName evidence="1">Uncharacterized protein</fullName>
    </submittedName>
</protein>
<comment type="caution">
    <text evidence="1">The sequence shown here is derived from an EMBL/GenBank/DDBJ whole genome shotgun (WGS) entry which is preliminary data.</text>
</comment>
<proteinExistence type="predicted"/>
<keyword evidence="2" id="KW-1185">Reference proteome</keyword>
<sequence>MKQDAIILTQFDPLMSSPSCLAAVDHLGGRILFQAGETQRINILALQQQVLPCVVLVDTLQQLADFRQVPANAMLSVIPMQAAEIESVLTTGAAETLLRMARGERS</sequence>
<reference evidence="1" key="1">
    <citation type="submission" date="2020-10" db="EMBL/GenBank/DDBJ databases">
        <title>Bacterium isolated from coastal waters sediment.</title>
        <authorList>
            <person name="Chen R.-J."/>
            <person name="Lu D.-C."/>
            <person name="Zhu K.-L."/>
            <person name="Du Z.-J."/>
        </authorList>
    </citation>
    <scope>NUCLEOTIDE SEQUENCE</scope>
    <source>
        <strain evidence="1">N1Y112</strain>
    </source>
</reference>
<dbReference type="EMBL" id="JADEYS010000022">
    <property type="protein sequence ID" value="MBE9399130.1"/>
    <property type="molecule type" value="Genomic_DNA"/>
</dbReference>
<organism evidence="1 2">
    <name type="scientific">Pontibacterium sinense</name>
    <dbReference type="NCBI Taxonomy" id="2781979"/>
    <lineage>
        <taxon>Bacteria</taxon>
        <taxon>Pseudomonadati</taxon>
        <taxon>Pseudomonadota</taxon>
        <taxon>Gammaproteobacteria</taxon>
        <taxon>Oceanospirillales</taxon>
        <taxon>Oceanospirillaceae</taxon>
        <taxon>Pontibacterium</taxon>
    </lineage>
</organism>
<name>A0A8J7FCR2_9GAMM</name>
<dbReference type="AlphaFoldDB" id="A0A8J7FCR2"/>
<accession>A0A8J7FCR2</accession>
<dbReference type="Proteomes" id="UP000640333">
    <property type="component" value="Unassembled WGS sequence"/>
</dbReference>
<evidence type="ECO:0000313" key="2">
    <source>
        <dbReference type="Proteomes" id="UP000640333"/>
    </source>
</evidence>
<dbReference type="RefSeq" id="WP_193954823.1">
    <property type="nucleotide sequence ID" value="NZ_JADEYS010000022.1"/>
</dbReference>
<gene>
    <name evidence="1" type="ORF">IOQ59_17860</name>
</gene>